<evidence type="ECO:0000313" key="4">
    <source>
        <dbReference type="EMBL" id="KAK7449320.1"/>
    </source>
</evidence>
<dbReference type="Pfam" id="PF01370">
    <property type="entry name" value="Epimerase"/>
    <property type="match status" value="1"/>
</dbReference>
<accession>A0ABR1J425</accession>
<evidence type="ECO:0000313" key="5">
    <source>
        <dbReference type="Proteomes" id="UP001498398"/>
    </source>
</evidence>
<dbReference type="InterPro" id="IPR050425">
    <property type="entry name" value="NAD(P)_dehydrat-like"/>
</dbReference>
<dbReference type="PANTHER" id="PTHR10366">
    <property type="entry name" value="NAD DEPENDENT EPIMERASE/DEHYDRATASE"/>
    <property type="match status" value="1"/>
</dbReference>
<gene>
    <name evidence="4" type="ORF">VKT23_013463</name>
</gene>
<evidence type="ECO:0000256" key="2">
    <source>
        <dbReference type="ARBA" id="ARBA00023445"/>
    </source>
</evidence>
<dbReference type="InterPro" id="IPR036291">
    <property type="entry name" value="NAD(P)-bd_dom_sf"/>
</dbReference>
<feature type="domain" description="NAD-dependent epimerase/dehydratase" evidence="3">
    <location>
        <begin position="6"/>
        <end position="249"/>
    </location>
</feature>
<comment type="caution">
    <text evidence="4">The sequence shown here is derived from an EMBL/GenBank/DDBJ whole genome shotgun (WGS) entry which is preliminary data.</text>
</comment>
<comment type="similarity">
    <text evidence="2">Belongs to the NAD(P)-dependent epimerase/dehydratase family. Dihydroflavonol-4-reductase subfamily.</text>
</comment>
<dbReference type="PANTHER" id="PTHR10366:SF564">
    <property type="entry name" value="STEROL-4-ALPHA-CARBOXYLATE 3-DEHYDROGENASE, DECARBOXYLATING"/>
    <property type="match status" value="1"/>
</dbReference>
<evidence type="ECO:0000256" key="1">
    <source>
        <dbReference type="ARBA" id="ARBA00023002"/>
    </source>
</evidence>
<name>A0ABR1J425_9AGAR</name>
<reference evidence="4 5" key="1">
    <citation type="submission" date="2024-01" db="EMBL/GenBank/DDBJ databases">
        <title>A draft genome for the cacao thread blight pathogen Marasmiellus scandens.</title>
        <authorList>
            <person name="Baruah I.K."/>
            <person name="Leung J."/>
            <person name="Bukari Y."/>
            <person name="Amoako-Attah I."/>
            <person name="Meinhardt L.W."/>
            <person name="Bailey B.A."/>
            <person name="Cohen S.P."/>
        </authorList>
    </citation>
    <scope>NUCLEOTIDE SEQUENCE [LARGE SCALE GENOMIC DNA]</scope>
    <source>
        <strain evidence="4 5">GH-19</strain>
    </source>
</reference>
<dbReference type="EMBL" id="JBANRG010000036">
    <property type="protein sequence ID" value="KAK7449320.1"/>
    <property type="molecule type" value="Genomic_DNA"/>
</dbReference>
<dbReference type="SUPFAM" id="SSF51735">
    <property type="entry name" value="NAD(P)-binding Rossmann-fold domains"/>
    <property type="match status" value="1"/>
</dbReference>
<keyword evidence="5" id="KW-1185">Reference proteome</keyword>
<organism evidence="4 5">
    <name type="scientific">Marasmiellus scandens</name>
    <dbReference type="NCBI Taxonomy" id="2682957"/>
    <lineage>
        <taxon>Eukaryota</taxon>
        <taxon>Fungi</taxon>
        <taxon>Dikarya</taxon>
        <taxon>Basidiomycota</taxon>
        <taxon>Agaricomycotina</taxon>
        <taxon>Agaricomycetes</taxon>
        <taxon>Agaricomycetidae</taxon>
        <taxon>Agaricales</taxon>
        <taxon>Marasmiineae</taxon>
        <taxon>Omphalotaceae</taxon>
        <taxon>Marasmiellus</taxon>
    </lineage>
</organism>
<proteinExistence type="inferred from homology"/>
<sequence length="345" mass="37979">MSKPIVLITGGTGLTGSHIIAQLLEQGQYQVRGVARSASKLKNIFPNAGPSLEIVERPTLTSDYTDALKGVYAVIHVASATFANGATTDEIFEAAFQGAVHLIQQAVDQGVKKIVYTGTYGSLLDSELTKAFQTEIPLTEKDIGKVTVDTLNRNETDLTMMYQACKTAAEKKIWDIAHANPDVDMTVILPPAIFGPLVPNFPVKSRDSLSSNDFVYELVMNGPDTWPANPMADLVDVRDIARAHVVALSLGPLSTKKDKRFIVSCSKYWWKDVADLIRRARPHLAHRLPRKDLPAPMQILVPLDLTFTEKYLPGYGGMHSYYPWEESVLAALDSAMVLEKPRSKL</sequence>
<keyword evidence="1" id="KW-0560">Oxidoreductase</keyword>
<protein>
    <recommendedName>
        <fullName evidence="3">NAD-dependent epimerase/dehydratase domain-containing protein</fullName>
    </recommendedName>
</protein>
<dbReference type="Gene3D" id="3.40.50.720">
    <property type="entry name" value="NAD(P)-binding Rossmann-like Domain"/>
    <property type="match status" value="1"/>
</dbReference>
<evidence type="ECO:0000259" key="3">
    <source>
        <dbReference type="Pfam" id="PF01370"/>
    </source>
</evidence>
<dbReference type="InterPro" id="IPR001509">
    <property type="entry name" value="Epimerase_deHydtase"/>
</dbReference>
<dbReference type="Proteomes" id="UP001498398">
    <property type="component" value="Unassembled WGS sequence"/>
</dbReference>